<sequence length="68" mass="7735">MNNSTDEGNDEVVQSADIYFEPVIPLPDLVEVKTGEEDEIPIFVHRAKLFRYDAKTKQWKERGVGDPG</sequence>
<dbReference type="EMBL" id="BMAO01004390">
    <property type="protein sequence ID" value="GFQ94301.1"/>
    <property type="molecule type" value="Genomic_DNA"/>
</dbReference>
<protein>
    <submittedName>
        <fullName evidence="2">E3 SUMO-protein ligase RanBP2</fullName>
    </submittedName>
</protein>
<dbReference type="InterPro" id="IPR011993">
    <property type="entry name" value="PH-like_dom_sf"/>
</dbReference>
<dbReference type="Gene3D" id="2.30.29.30">
    <property type="entry name" value="Pleckstrin-homology domain (PH domain)/Phosphotyrosine-binding domain (PTB)"/>
    <property type="match status" value="1"/>
</dbReference>
<dbReference type="GO" id="GO:0016874">
    <property type="term" value="F:ligase activity"/>
    <property type="evidence" value="ECO:0007669"/>
    <property type="project" value="UniProtKB-KW"/>
</dbReference>
<dbReference type="GO" id="GO:0005737">
    <property type="term" value="C:cytoplasm"/>
    <property type="evidence" value="ECO:0007669"/>
    <property type="project" value="TreeGrafter"/>
</dbReference>
<evidence type="ECO:0000313" key="3">
    <source>
        <dbReference type="Proteomes" id="UP000887116"/>
    </source>
</evidence>
<reference evidence="2" key="1">
    <citation type="submission" date="2020-07" db="EMBL/GenBank/DDBJ databases">
        <title>Multicomponent nature underlies the extraordinary mechanical properties of spider dragline silk.</title>
        <authorList>
            <person name="Kono N."/>
            <person name="Nakamura H."/>
            <person name="Mori M."/>
            <person name="Yoshida Y."/>
            <person name="Ohtoshi R."/>
            <person name="Malay A.D."/>
            <person name="Moran D.A.P."/>
            <person name="Tomita M."/>
            <person name="Numata K."/>
            <person name="Arakawa K."/>
        </authorList>
    </citation>
    <scope>NUCLEOTIDE SEQUENCE</scope>
</reference>
<accession>A0A8X6G267</accession>
<keyword evidence="3" id="KW-1185">Reference proteome</keyword>
<dbReference type="GO" id="GO:0005096">
    <property type="term" value="F:GTPase activator activity"/>
    <property type="evidence" value="ECO:0007669"/>
    <property type="project" value="TreeGrafter"/>
</dbReference>
<dbReference type="Pfam" id="PF00638">
    <property type="entry name" value="Ran_BP1"/>
    <property type="match status" value="1"/>
</dbReference>
<dbReference type="AlphaFoldDB" id="A0A8X6G267"/>
<keyword evidence="2" id="KW-0436">Ligase</keyword>
<dbReference type="InterPro" id="IPR000156">
    <property type="entry name" value="Ran_bind_dom"/>
</dbReference>
<dbReference type="PANTHER" id="PTHR23138">
    <property type="entry name" value="RAN BINDING PROTEIN"/>
    <property type="match status" value="1"/>
</dbReference>
<dbReference type="PROSITE" id="PS50196">
    <property type="entry name" value="RANBD1"/>
    <property type="match status" value="1"/>
</dbReference>
<dbReference type="PANTHER" id="PTHR23138:SF87">
    <property type="entry name" value="E3 SUMO-PROTEIN LIGASE RANBP2"/>
    <property type="match status" value="1"/>
</dbReference>
<feature type="domain" description="RanBD1" evidence="1">
    <location>
        <begin position="19"/>
        <end position="66"/>
    </location>
</feature>
<proteinExistence type="predicted"/>
<dbReference type="SUPFAM" id="SSF50729">
    <property type="entry name" value="PH domain-like"/>
    <property type="match status" value="1"/>
</dbReference>
<gene>
    <name evidence="2" type="primary">RANBP2_1</name>
    <name evidence="2" type="ORF">TNCT_4441</name>
</gene>
<comment type="caution">
    <text evidence="2">The sequence shown here is derived from an EMBL/GenBank/DDBJ whole genome shotgun (WGS) entry which is preliminary data.</text>
</comment>
<dbReference type="OrthoDB" id="2357150at2759"/>
<dbReference type="GO" id="GO:0005643">
    <property type="term" value="C:nuclear pore"/>
    <property type="evidence" value="ECO:0007669"/>
    <property type="project" value="TreeGrafter"/>
</dbReference>
<organism evidence="2 3">
    <name type="scientific">Trichonephila clavata</name>
    <name type="common">Joro spider</name>
    <name type="synonym">Nephila clavata</name>
    <dbReference type="NCBI Taxonomy" id="2740835"/>
    <lineage>
        <taxon>Eukaryota</taxon>
        <taxon>Metazoa</taxon>
        <taxon>Ecdysozoa</taxon>
        <taxon>Arthropoda</taxon>
        <taxon>Chelicerata</taxon>
        <taxon>Arachnida</taxon>
        <taxon>Araneae</taxon>
        <taxon>Araneomorphae</taxon>
        <taxon>Entelegynae</taxon>
        <taxon>Araneoidea</taxon>
        <taxon>Nephilidae</taxon>
        <taxon>Trichonephila</taxon>
    </lineage>
</organism>
<name>A0A8X6G267_TRICU</name>
<evidence type="ECO:0000313" key="2">
    <source>
        <dbReference type="EMBL" id="GFQ94301.1"/>
    </source>
</evidence>
<evidence type="ECO:0000259" key="1">
    <source>
        <dbReference type="PROSITE" id="PS50196"/>
    </source>
</evidence>
<dbReference type="Proteomes" id="UP000887116">
    <property type="component" value="Unassembled WGS sequence"/>
</dbReference>
<dbReference type="InterPro" id="IPR045255">
    <property type="entry name" value="RanBP1-like"/>
</dbReference>